<accession>A0A2A2M933</accession>
<organism evidence="1 2">
    <name type="scientific">Hafnia paralvei</name>
    <dbReference type="NCBI Taxonomy" id="546367"/>
    <lineage>
        <taxon>Bacteria</taxon>
        <taxon>Pseudomonadati</taxon>
        <taxon>Pseudomonadota</taxon>
        <taxon>Gammaproteobacteria</taxon>
        <taxon>Enterobacterales</taxon>
        <taxon>Hafniaceae</taxon>
        <taxon>Hafnia</taxon>
    </lineage>
</organism>
<reference evidence="1 2" key="1">
    <citation type="submission" date="2017-08" db="EMBL/GenBank/DDBJ databases">
        <title>Draft Genome Sequence of Hafnia alvei CITHA-6 Isolated from Raw Bovine Milk.</title>
        <authorList>
            <person name="Culligan E.P."/>
            <person name="Mcsweeney A."/>
            <person name="O'Doherty C."/>
            <person name="Gleeson E."/>
            <person name="O'Riordan D."/>
            <person name="Sleator R.D."/>
        </authorList>
    </citation>
    <scope>NUCLEOTIDE SEQUENCE [LARGE SCALE GENOMIC DNA]</scope>
    <source>
        <strain evidence="1 2">CITHA-6</strain>
    </source>
</reference>
<gene>
    <name evidence="1" type="ORF">CJD50_17480</name>
</gene>
<sequence>MFRSPVSKCVSMNPLAKATDEGRQRAPLQTSRFLSEMPSSLRFGIAHPGRPKLRHDIPVVPALPTKT</sequence>
<evidence type="ECO:0000313" key="2">
    <source>
        <dbReference type="Proteomes" id="UP000218796"/>
    </source>
</evidence>
<comment type="caution">
    <text evidence="1">The sequence shown here is derived from an EMBL/GenBank/DDBJ whole genome shotgun (WGS) entry which is preliminary data.</text>
</comment>
<dbReference type="Proteomes" id="UP000218796">
    <property type="component" value="Unassembled WGS sequence"/>
</dbReference>
<proteinExistence type="predicted"/>
<keyword evidence="2" id="KW-1185">Reference proteome</keyword>
<protein>
    <submittedName>
        <fullName evidence="1">Uncharacterized protein</fullName>
    </submittedName>
</protein>
<evidence type="ECO:0000313" key="1">
    <source>
        <dbReference type="EMBL" id="PAV95237.1"/>
    </source>
</evidence>
<dbReference type="EMBL" id="NQMS01000008">
    <property type="protein sequence ID" value="PAV95237.1"/>
    <property type="molecule type" value="Genomic_DNA"/>
</dbReference>
<name>A0A2A2M933_9GAMM</name>
<dbReference type="AlphaFoldDB" id="A0A2A2M933"/>